<evidence type="ECO:0000256" key="1">
    <source>
        <dbReference type="SAM" id="MobiDB-lite"/>
    </source>
</evidence>
<feature type="transmembrane region" description="Helical" evidence="2">
    <location>
        <begin position="169"/>
        <end position="189"/>
    </location>
</feature>
<dbReference type="RefSeq" id="WP_114810623.1">
    <property type="nucleotide sequence ID" value="NZ_CP139965.1"/>
</dbReference>
<keyword evidence="2" id="KW-0812">Transmembrane</keyword>
<keyword evidence="4" id="KW-1185">Reference proteome</keyword>
<evidence type="ECO:0008006" key="5">
    <source>
        <dbReference type="Google" id="ProtNLM"/>
    </source>
</evidence>
<feature type="region of interest" description="Disordered" evidence="1">
    <location>
        <begin position="1"/>
        <end position="24"/>
    </location>
</feature>
<dbReference type="EMBL" id="CP139965">
    <property type="protein sequence ID" value="WQD79765.1"/>
    <property type="molecule type" value="Genomic_DNA"/>
</dbReference>
<organism evidence="3 4">
    <name type="scientific">Paraburkholderia kururiensis</name>
    <dbReference type="NCBI Taxonomy" id="984307"/>
    <lineage>
        <taxon>Bacteria</taxon>
        <taxon>Pseudomonadati</taxon>
        <taxon>Pseudomonadota</taxon>
        <taxon>Betaproteobacteria</taxon>
        <taxon>Burkholderiales</taxon>
        <taxon>Burkholderiaceae</taxon>
        <taxon>Paraburkholderia</taxon>
    </lineage>
</organism>
<gene>
    <name evidence="3" type="ORF">U0042_08840</name>
</gene>
<protein>
    <recommendedName>
        <fullName evidence="5">Intracellular septation protein A</fullName>
    </recommendedName>
</protein>
<sequence length="230" mass="25417">MPSTPSCDAHAAGDRLTRDASHAEPAVDEAAPAWRGARRMVRLAANLAYPVVILCAWRWDSPRYVGCMLLALLWLQRVAGTGAFAASLRKLSLVDWAVAGALNCASVAIVVTNSELLLRLYPSLVNFGLLVAFGATLANGPSMIERFARFTYPDPPDYVVRYTRRVTQLWTVFFAANGVFSAYTALWWSRESWSLYNGAIAYGVVGVLLVAEIVWRKYIMLPRAQRTGAW</sequence>
<evidence type="ECO:0000313" key="4">
    <source>
        <dbReference type="Proteomes" id="UP001325479"/>
    </source>
</evidence>
<reference evidence="3 4" key="1">
    <citation type="submission" date="2023-12" db="EMBL/GenBank/DDBJ databases">
        <title>Genome sequencing and assembly of bacterial species from a model synthetic community.</title>
        <authorList>
            <person name="Hogle S.L."/>
        </authorList>
    </citation>
    <scope>NUCLEOTIDE SEQUENCE [LARGE SCALE GENOMIC DNA]</scope>
    <source>
        <strain evidence="3 4">HAMBI 2494</strain>
    </source>
</reference>
<feature type="transmembrane region" description="Helical" evidence="2">
    <location>
        <begin position="65"/>
        <end position="86"/>
    </location>
</feature>
<feature type="compositionally biased region" description="Basic and acidic residues" evidence="1">
    <location>
        <begin position="11"/>
        <end position="22"/>
    </location>
</feature>
<proteinExistence type="predicted"/>
<name>A0ABZ0WR91_9BURK</name>
<feature type="transmembrane region" description="Helical" evidence="2">
    <location>
        <begin position="43"/>
        <end position="59"/>
    </location>
</feature>
<evidence type="ECO:0000256" key="2">
    <source>
        <dbReference type="SAM" id="Phobius"/>
    </source>
</evidence>
<keyword evidence="2" id="KW-0472">Membrane</keyword>
<evidence type="ECO:0000313" key="3">
    <source>
        <dbReference type="EMBL" id="WQD79765.1"/>
    </source>
</evidence>
<feature type="transmembrane region" description="Helical" evidence="2">
    <location>
        <begin position="93"/>
        <end position="114"/>
    </location>
</feature>
<dbReference type="Proteomes" id="UP001325479">
    <property type="component" value="Chromosome"/>
</dbReference>
<accession>A0ABZ0WR91</accession>
<feature type="transmembrane region" description="Helical" evidence="2">
    <location>
        <begin position="120"/>
        <end position="140"/>
    </location>
</feature>
<feature type="transmembrane region" description="Helical" evidence="2">
    <location>
        <begin position="195"/>
        <end position="215"/>
    </location>
</feature>
<keyword evidence="2" id="KW-1133">Transmembrane helix</keyword>